<name>A0A3S1CGC9_ELYCH</name>
<reference evidence="1 2" key="1">
    <citation type="submission" date="2019-01" db="EMBL/GenBank/DDBJ databases">
        <title>A draft genome assembly of the solar-powered sea slug Elysia chlorotica.</title>
        <authorList>
            <person name="Cai H."/>
            <person name="Li Q."/>
            <person name="Fang X."/>
            <person name="Li J."/>
            <person name="Curtis N.E."/>
            <person name="Altenburger A."/>
            <person name="Shibata T."/>
            <person name="Feng M."/>
            <person name="Maeda T."/>
            <person name="Schwartz J.A."/>
            <person name="Shigenobu S."/>
            <person name="Lundholm N."/>
            <person name="Nishiyama T."/>
            <person name="Yang H."/>
            <person name="Hasebe M."/>
            <person name="Li S."/>
            <person name="Pierce S.K."/>
            <person name="Wang J."/>
        </authorList>
    </citation>
    <scope>NUCLEOTIDE SEQUENCE [LARGE SCALE GENOMIC DNA]</scope>
    <source>
        <strain evidence="1">EC2010</strain>
        <tissue evidence="1">Whole organism of an adult</tissue>
    </source>
</reference>
<organism evidence="1 2">
    <name type="scientific">Elysia chlorotica</name>
    <name type="common">Eastern emerald elysia</name>
    <name type="synonym">Sea slug</name>
    <dbReference type="NCBI Taxonomy" id="188477"/>
    <lineage>
        <taxon>Eukaryota</taxon>
        <taxon>Metazoa</taxon>
        <taxon>Spiralia</taxon>
        <taxon>Lophotrochozoa</taxon>
        <taxon>Mollusca</taxon>
        <taxon>Gastropoda</taxon>
        <taxon>Heterobranchia</taxon>
        <taxon>Euthyneura</taxon>
        <taxon>Panpulmonata</taxon>
        <taxon>Sacoglossa</taxon>
        <taxon>Placobranchoidea</taxon>
        <taxon>Plakobranchidae</taxon>
        <taxon>Elysia</taxon>
    </lineage>
</organism>
<dbReference type="EMBL" id="RQTK01000004">
    <property type="protein sequence ID" value="RUS91895.1"/>
    <property type="molecule type" value="Genomic_DNA"/>
</dbReference>
<keyword evidence="2" id="KW-1185">Reference proteome</keyword>
<evidence type="ECO:0000313" key="2">
    <source>
        <dbReference type="Proteomes" id="UP000271974"/>
    </source>
</evidence>
<sequence>DVIKGNNLTQCFINATNSCTGANSVAPTEIIHKWERVMQDLYGLCDGGHLCPQPARVFWRRPCTGLIRFDALYDSSYSVFCGSINQSLDCVRETSDQCPQFSKLFYDLLPQGMNTTASTICTGG</sequence>
<protein>
    <submittedName>
        <fullName evidence="1">Uncharacterized protein</fullName>
    </submittedName>
</protein>
<proteinExistence type="predicted"/>
<accession>A0A3S1CGC9</accession>
<evidence type="ECO:0000313" key="1">
    <source>
        <dbReference type="EMBL" id="RUS91895.1"/>
    </source>
</evidence>
<feature type="non-terminal residue" evidence="1">
    <location>
        <position position="1"/>
    </location>
</feature>
<dbReference type="Proteomes" id="UP000271974">
    <property type="component" value="Unassembled WGS sequence"/>
</dbReference>
<gene>
    <name evidence="1" type="ORF">EGW08_000297</name>
</gene>
<dbReference type="AlphaFoldDB" id="A0A3S1CGC9"/>
<comment type="caution">
    <text evidence="1">The sequence shown here is derived from an EMBL/GenBank/DDBJ whole genome shotgun (WGS) entry which is preliminary data.</text>
</comment>
<dbReference type="OrthoDB" id="6111332at2759"/>
<feature type="non-terminal residue" evidence="1">
    <location>
        <position position="124"/>
    </location>
</feature>